<accession>A0ABQ9TA48</accession>
<keyword evidence="3" id="KW-1185">Reference proteome</keyword>
<sequence>MAPTLEVTSEAARTLTLLSWAEGSCVHTGAAQGPQAGNEKLSQAAPEPCAPAPSDEKLSQAAPEPCASAPPDEKLSQAAPEPCAPAPPDEKLRRACPFPWCLLESACVRSTEAEGGREALLRVLVSVESPSRLAFAVLCDLKSQPVAEV</sequence>
<feature type="region of interest" description="Disordered" evidence="1">
    <location>
        <begin position="28"/>
        <end position="88"/>
    </location>
</feature>
<gene>
    <name evidence="2" type="ORF">P7K49_040182</name>
</gene>
<name>A0ABQ9TA48_SAGOE</name>
<organism evidence="2 3">
    <name type="scientific">Saguinus oedipus</name>
    <name type="common">Cotton-top tamarin</name>
    <name type="synonym">Oedipomidas oedipus</name>
    <dbReference type="NCBI Taxonomy" id="9490"/>
    <lineage>
        <taxon>Eukaryota</taxon>
        <taxon>Metazoa</taxon>
        <taxon>Chordata</taxon>
        <taxon>Craniata</taxon>
        <taxon>Vertebrata</taxon>
        <taxon>Euteleostomi</taxon>
        <taxon>Mammalia</taxon>
        <taxon>Eutheria</taxon>
        <taxon>Euarchontoglires</taxon>
        <taxon>Primates</taxon>
        <taxon>Haplorrhini</taxon>
        <taxon>Platyrrhini</taxon>
        <taxon>Cebidae</taxon>
        <taxon>Callitrichinae</taxon>
        <taxon>Saguinus</taxon>
    </lineage>
</organism>
<evidence type="ECO:0000256" key="1">
    <source>
        <dbReference type="SAM" id="MobiDB-lite"/>
    </source>
</evidence>
<reference evidence="2 3" key="1">
    <citation type="submission" date="2023-05" db="EMBL/GenBank/DDBJ databases">
        <title>B98-5 Cell Line De Novo Hybrid Assembly: An Optical Mapping Approach.</title>
        <authorList>
            <person name="Kananen K."/>
            <person name="Auerbach J.A."/>
            <person name="Kautto E."/>
            <person name="Blachly J.S."/>
        </authorList>
    </citation>
    <scope>NUCLEOTIDE SEQUENCE [LARGE SCALE GENOMIC DNA]</scope>
    <source>
        <strain evidence="2">B95-8</strain>
        <tissue evidence="2">Cell line</tissue>
    </source>
</reference>
<proteinExistence type="predicted"/>
<dbReference type="EMBL" id="JASSZA010000411">
    <property type="protein sequence ID" value="KAK2081067.1"/>
    <property type="molecule type" value="Genomic_DNA"/>
</dbReference>
<protein>
    <submittedName>
        <fullName evidence="2">Uncharacterized protein</fullName>
    </submittedName>
</protein>
<evidence type="ECO:0000313" key="2">
    <source>
        <dbReference type="EMBL" id="KAK2081067.1"/>
    </source>
</evidence>
<evidence type="ECO:0000313" key="3">
    <source>
        <dbReference type="Proteomes" id="UP001266305"/>
    </source>
</evidence>
<dbReference type="Proteomes" id="UP001266305">
    <property type="component" value="Unassembled WGS sequence"/>
</dbReference>
<comment type="caution">
    <text evidence="2">The sequence shown here is derived from an EMBL/GenBank/DDBJ whole genome shotgun (WGS) entry which is preliminary data.</text>
</comment>